<dbReference type="RefSeq" id="WP_034073452.1">
    <property type="nucleotide sequence ID" value="NZ_CP187275.1"/>
</dbReference>
<accession>A0A6B1YFM2</accession>
<organism evidence="1 2">
    <name type="scientific">Pseudomonas aeruginosa</name>
    <dbReference type="NCBI Taxonomy" id="287"/>
    <lineage>
        <taxon>Bacteria</taxon>
        <taxon>Pseudomonadati</taxon>
        <taxon>Pseudomonadota</taxon>
        <taxon>Gammaproteobacteria</taxon>
        <taxon>Pseudomonadales</taxon>
        <taxon>Pseudomonadaceae</taxon>
        <taxon>Pseudomonas</taxon>
    </lineage>
</organism>
<dbReference type="AlphaFoldDB" id="A0A6B1YFM2"/>
<protein>
    <submittedName>
        <fullName evidence="1">Uncharacterized protein</fullName>
    </submittedName>
</protein>
<proteinExistence type="predicted"/>
<dbReference type="Proteomes" id="UP000644192">
    <property type="component" value="Unassembled WGS sequence"/>
</dbReference>
<dbReference type="EMBL" id="WXZT01000029">
    <property type="protein sequence ID" value="MZZ16534.1"/>
    <property type="molecule type" value="Genomic_DNA"/>
</dbReference>
<comment type="caution">
    <text evidence="1">The sequence shown here is derived from an EMBL/GenBank/DDBJ whole genome shotgun (WGS) entry which is preliminary data.</text>
</comment>
<name>A0A6B1YFM2_PSEAI</name>
<reference evidence="1" key="1">
    <citation type="submission" date="2020-01" db="EMBL/GenBank/DDBJ databases">
        <title>Bacteria Cultured from War Wounds Associated with the Conflict in Eastern Ukraine.</title>
        <authorList>
            <person name="Snesrud E."/>
            <person name="Galac M.R."/>
            <person name="Mc Gann P."/>
            <person name="Valentine K."/>
            <person name="Viacheslav K."/>
        </authorList>
    </citation>
    <scope>NUCLEOTIDE SEQUENCE</scope>
    <source>
        <strain evidence="1">VNMU148</strain>
    </source>
</reference>
<sequence>MNHEQAVQIYRAAIDPLASLGEGKEWWAAVKSELEAVIAAKSVSAGARVIEWWHHDWSSVQDRPADAARRIRFQAKQLKIK</sequence>
<evidence type="ECO:0000313" key="1">
    <source>
        <dbReference type="EMBL" id="MZZ16534.1"/>
    </source>
</evidence>
<gene>
    <name evidence="1" type="ORF">GUL26_30155</name>
</gene>
<evidence type="ECO:0000313" key="2">
    <source>
        <dbReference type="Proteomes" id="UP000644192"/>
    </source>
</evidence>